<evidence type="ECO:0000313" key="3">
    <source>
        <dbReference type="Proteomes" id="UP001596364"/>
    </source>
</evidence>
<accession>A0ABW1XLY6</accession>
<keyword evidence="1" id="KW-0732">Signal</keyword>
<feature type="signal peptide" evidence="1">
    <location>
        <begin position="1"/>
        <end position="21"/>
    </location>
</feature>
<comment type="caution">
    <text evidence="2">The sequence shown here is derived from an EMBL/GenBank/DDBJ whole genome shotgun (WGS) entry which is preliminary data.</text>
</comment>
<protein>
    <submittedName>
        <fullName evidence="2">Uncharacterized protein</fullName>
    </submittedName>
</protein>
<evidence type="ECO:0000313" key="2">
    <source>
        <dbReference type="EMBL" id="MFC6440636.1"/>
    </source>
</evidence>
<reference evidence="3" key="1">
    <citation type="journal article" date="2019" name="Int. J. Syst. Evol. Microbiol.">
        <title>The Global Catalogue of Microorganisms (GCM) 10K type strain sequencing project: providing services to taxonomists for standard genome sequencing and annotation.</title>
        <authorList>
            <consortium name="The Broad Institute Genomics Platform"/>
            <consortium name="The Broad Institute Genome Sequencing Center for Infectious Disease"/>
            <person name="Wu L."/>
            <person name="Ma J."/>
        </authorList>
    </citation>
    <scope>NUCLEOTIDE SEQUENCE [LARGE SCALE GENOMIC DNA]</scope>
    <source>
        <strain evidence="3">CGMCC 1.16031</strain>
    </source>
</reference>
<dbReference type="RefSeq" id="WP_131259593.1">
    <property type="nucleotide sequence ID" value="NZ_JBHSUS010000001.1"/>
</dbReference>
<evidence type="ECO:0000256" key="1">
    <source>
        <dbReference type="SAM" id="SignalP"/>
    </source>
</evidence>
<proteinExistence type="predicted"/>
<dbReference type="EMBL" id="JBHSUS010000001">
    <property type="protein sequence ID" value="MFC6440636.1"/>
    <property type="molecule type" value="Genomic_DNA"/>
</dbReference>
<name>A0ABW1XLY6_9ALTE</name>
<feature type="chain" id="PRO_5045732244" evidence="1">
    <location>
        <begin position="22"/>
        <end position="187"/>
    </location>
</feature>
<sequence length="187" mass="20546">MKFPRLLPLSFLVMASFSTQAADDPATACQQAAKLYQQQDIKAAKEEAQWCVTLLQQLMAKQTQQVFPDKIGGYTGQDIEQNSAMGMNITERRYQNKQGEISVKLTSGDNGAMASALSAMAQFGMSPGKAIRVQRYKGTDLSEDDFTQLQFALKNGAVLSFESSDVPRDEVLSFAESFPLAEIEQAL</sequence>
<gene>
    <name evidence="2" type="ORF">ACFP85_10830</name>
</gene>
<keyword evidence="3" id="KW-1185">Reference proteome</keyword>
<organism evidence="2 3">
    <name type="scientific">Pseudobowmanella zhangzhouensis</name>
    <dbReference type="NCBI Taxonomy" id="1537679"/>
    <lineage>
        <taxon>Bacteria</taxon>
        <taxon>Pseudomonadati</taxon>
        <taxon>Pseudomonadota</taxon>
        <taxon>Gammaproteobacteria</taxon>
        <taxon>Alteromonadales</taxon>
        <taxon>Alteromonadaceae</taxon>
    </lineage>
</organism>
<dbReference type="Proteomes" id="UP001596364">
    <property type="component" value="Unassembled WGS sequence"/>
</dbReference>